<feature type="compositionally biased region" description="Acidic residues" evidence="4">
    <location>
        <begin position="139"/>
        <end position="154"/>
    </location>
</feature>
<keyword evidence="1 3" id="KW-0343">GTPase activation</keyword>
<comment type="caution">
    <text evidence="5">The sequence shown here is derived from an EMBL/GenBank/DDBJ whole genome shotgun (WGS) entry which is preliminary data.</text>
</comment>
<organism evidence="5 6">
    <name type="scientific">Ferrimonas sediminicola</name>
    <dbReference type="NCBI Taxonomy" id="2569538"/>
    <lineage>
        <taxon>Bacteria</taxon>
        <taxon>Pseudomonadati</taxon>
        <taxon>Pseudomonadota</taxon>
        <taxon>Gammaproteobacteria</taxon>
        <taxon>Alteromonadales</taxon>
        <taxon>Ferrimonadaceae</taxon>
        <taxon>Ferrimonas</taxon>
    </lineage>
</organism>
<accession>A0A4U1BI94</accession>
<dbReference type="HAMAP" id="MF_01058">
    <property type="entry name" value="GAP_YihI"/>
    <property type="match status" value="1"/>
</dbReference>
<dbReference type="OrthoDB" id="5677577at2"/>
<keyword evidence="6" id="KW-1185">Reference proteome</keyword>
<feature type="region of interest" description="Disordered" evidence="4">
    <location>
        <begin position="136"/>
        <end position="172"/>
    </location>
</feature>
<comment type="function">
    <text evidence="3">A GTPase-activating protein (GAP) that modifies Der/EngA GTPase function. May play a role in ribosome biogenesis.</text>
</comment>
<dbReference type="Pfam" id="PF04220">
    <property type="entry name" value="YihI"/>
    <property type="match status" value="1"/>
</dbReference>
<reference evidence="5 6" key="1">
    <citation type="submission" date="2019-04" db="EMBL/GenBank/DDBJ databases">
        <authorList>
            <person name="Hwang J.C."/>
        </authorList>
    </citation>
    <scope>NUCLEOTIDE SEQUENCE [LARGE SCALE GENOMIC DNA]</scope>
    <source>
        <strain evidence="5 6">IMCC35001</strain>
    </source>
</reference>
<evidence type="ECO:0000313" key="5">
    <source>
        <dbReference type="EMBL" id="TKB51049.1"/>
    </source>
</evidence>
<dbReference type="InterPro" id="IPR007336">
    <property type="entry name" value="YihI"/>
</dbReference>
<evidence type="ECO:0000256" key="1">
    <source>
        <dbReference type="ARBA" id="ARBA00022468"/>
    </source>
</evidence>
<feature type="region of interest" description="Disordered" evidence="4">
    <location>
        <begin position="1"/>
        <end position="96"/>
    </location>
</feature>
<dbReference type="Proteomes" id="UP000305674">
    <property type="component" value="Unassembled WGS sequence"/>
</dbReference>
<evidence type="ECO:0000256" key="3">
    <source>
        <dbReference type="HAMAP-Rule" id="MF_01058"/>
    </source>
</evidence>
<feature type="compositionally biased region" description="Basic residues" evidence="4">
    <location>
        <begin position="1"/>
        <end position="11"/>
    </location>
</feature>
<dbReference type="NCBIfam" id="NF003560">
    <property type="entry name" value="PRK05244.1-1"/>
    <property type="match status" value="1"/>
</dbReference>
<gene>
    <name evidence="3" type="primary">yihI</name>
    <name evidence="5" type="ORF">FCL40_00395</name>
</gene>
<proteinExistence type="inferred from homology"/>
<feature type="compositionally biased region" description="Basic and acidic residues" evidence="4">
    <location>
        <begin position="19"/>
        <end position="28"/>
    </location>
</feature>
<evidence type="ECO:0000313" key="6">
    <source>
        <dbReference type="Proteomes" id="UP000305674"/>
    </source>
</evidence>
<dbReference type="RefSeq" id="WP_136850244.1">
    <property type="nucleotide sequence ID" value="NZ_SWCI01000001.1"/>
</dbReference>
<sequence>MTRKKKSRKINVHGPRQQTRTEKGTGHEGKRKGAKGKAAGSRQNEGSAKSKLRVGRPQEPGDPRLGSKKPISLEAPQAEAPKAKPLSPEQELEKLENLPRLNALLDRLDREEVLSAEDQQWLDGKLDRIEQLMAQLGIEAEESEEQEQQTDPEQDLMRRFESGSDLLDDYKE</sequence>
<protein>
    <recommendedName>
        <fullName evidence="3">Der GTPase-activating protein YihI</fullName>
    </recommendedName>
</protein>
<evidence type="ECO:0000256" key="4">
    <source>
        <dbReference type="SAM" id="MobiDB-lite"/>
    </source>
</evidence>
<dbReference type="GO" id="GO:0042254">
    <property type="term" value="P:ribosome biogenesis"/>
    <property type="evidence" value="ECO:0007669"/>
    <property type="project" value="UniProtKB-KW"/>
</dbReference>
<dbReference type="GO" id="GO:0005096">
    <property type="term" value="F:GTPase activator activity"/>
    <property type="evidence" value="ECO:0007669"/>
    <property type="project" value="UniProtKB-KW"/>
</dbReference>
<evidence type="ECO:0000256" key="2">
    <source>
        <dbReference type="ARBA" id="ARBA00022517"/>
    </source>
</evidence>
<dbReference type="EMBL" id="SWCI01000001">
    <property type="protein sequence ID" value="TKB51049.1"/>
    <property type="molecule type" value="Genomic_DNA"/>
</dbReference>
<comment type="similarity">
    <text evidence="3">Belongs to the YihI family.</text>
</comment>
<comment type="subunit">
    <text evidence="3">Interacts with Der.</text>
</comment>
<feature type="compositionally biased region" description="Low complexity" evidence="4">
    <location>
        <begin position="74"/>
        <end position="85"/>
    </location>
</feature>
<feature type="compositionally biased region" description="Basic and acidic residues" evidence="4">
    <location>
        <begin position="155"/>
        <end position="172"/>
    </location>
</feature>
<dbReference type="AlphaFoldDB" id="A0A4U1BI94"/>
<keyword evidence="2 3" id="KW-0690">Ribosome biogenesis</keyword>
<name>A0A4U1BI94_9GAMM</name>